<evidence type="ECO:0000256" key="2">
    <source>
        <dbReference type="ARBA" id="ARBA00004687"/>
    </source>
</evidence>
<feature type="transmembrane region" description="Helical" evidence="8">
    <location>
        <begin position="72"/>
        <end position="94"/>
    </location>
</feature>
<evidence type="ECO:0000256" key="7">
    <source>
        <dbReference type="ARBA" id="ARBA00023136"/>
    </source>
</evidence>
<gene>
    <name evidence="9" type="ORF">BEWA_043210</name>
</gene>
<accession>L1LGB4</accession>
<reference evidence="9 10" key="1">
    <citation type="journal article" date="2012" name="BMC Genomics">
        <title>Comparative genomic analysis and phylogenetic position of Theileria equi.</title>
        <authorList>
            <person name="Kappmeyer L.S."/>
            <person name="Thiagarajan M."/>
            <person name="Herndon D.R."/>
            <person name="Ramsay J.D."/>
            <person name="Caler E."/>
            <person name="Djikeng A."/>
            <person name="Gillespie J.J."/>
            <person name="Lau A.O."/>
            <person name="Roalson E.H."/>
            <person name="Silva J.C."/>
            <person name="Silva M.G."/>
            <person name="Suarez C.E."/>
            <person name="Ueti M.W."/>
            <person name="Nene V.M."/>
            <person name="Mealey R.H."/>
            <person name="Knowles D.P."/>
            <person name="Brayton K.A."/>
        </authorList>
    </citation>
    <scope>NUCLEOTIDE SEQUENCE [LARGE SCALE GENOMIC DNA]</scope>
    <source>
        <strain evidence="9 10">WA</strain>
    </source>
</reference>
<organism evidence="9 10">
    <name type="scientific">Theileria equi strain WA</name>
    <dbReference type="NCBI Taxonomy" id="1537102"/>
    <lineage>
        <taxon>Eukaryota</taxon>
        <taxon>Sar</taxon>
        <taxon>Alveolata</taxon>
        <taxon>Apicomplexa</taxon>
        <taxon>Aconoidasida</taxon>
        <taxon>Piroplasmida</taxon>
        <taxon>Theileriidae</taxon>
        <taxon>Theileria</taxon>
    </lineage>
</organism>
<dbReference type="PANTHER" id="PTHR12982:SF0">
    <property type="entry name" value="PHOSPHATIDYLINOSITOL N-ACETYLGLUCOSAMINYLTRANSFERASE SUBUNIT C"/>
    <property type="match status" value="1"/>
</dbReference>
<dbReference type="eggNOG" id="KOG3059">
    <property type="taxonomic scope" value="Eukaryota"/>
</dbReference>
<comment type="subcellular location">
    <subcellularLocation>
        <location evidence="1">Membrane</location>
        <topology evidence="1">Multi-pass membrane protein</topology>
    </subcellularLocation>
</comment>
<keyword evidence="6 8" id="KW-1133">Transmembrane helix</keyword>
<dbReference type="RefSeq" id="XP_004833732.1">
    <property type="nucleotide sequence ID" value="XM_004833675.1"/>
</dbReference>
<dbReference type="Pfam" id="PF06432">
    <property type="entry name" value="GPI2"/>
    <property type="match status" value="1"/>
</dbReference>
<dbReference type="EMBL" id="ACOU01000002">
    <property type="protein sequence ID" value="EKX74280.1"/>
    <property type="molecule type" value="Genomic_DNA"/>
</dbReference>
<dbReference type="UniPathway" id="UPA00196"/>
<evidence type="ECO:0000256" key="6">
    <source>
        <dbReference type="ARBA" id="ARBA00022989"/>
    </source>
</evidence>
<evidence type="ECO:0000256" key="8">
    <source>
        <dbReference type="SAM" id="Phobius"/>
    </source>
</evidence>
<dbReference type="AlphaFoldDB" id="L1LGB4"/>
<dbReference type="GO" id="GO:0000506">
    <property type="term" value="C:glycosylphosphatidylinositol-N-acetylglucosaminyltransferase (GPI-GnT) complex"/>
    <property type="evidence" value="ECO:0007669"/>
    <property type="project" value="TreeGrafter"/>
</dbReference>
<comment type="similarity">
    <text evidence="3">Belongs to the PIGC family.</text>
</comment>
<sequence length="225" mass="26096">MKTKSTWRRVMYKDQKFPANYIDDDFLKGLDANGYNVYSMNDICPKTLHVIDHVSTMILMGKVYFSMNKGTIQLRFIIISIVVSMLMLSILMVLNKISWMESIRQIRMMLIIYLTIQLFQPVLQTLISPFSDDTVHALAFLVSVINIITQDYDLTHVREEYMRDVDVIPLNCLVLISIVLSSRFANSKQASAYLQLFLLYVNHFNSHIVGRTFSLLPQIKRCILV</sequence>
<evidence type="ECO:0000313" key="9">
    <source>
        <dbReference type="EMBL" id="EKX74280.1"/>
    </source>
</evidence>
<dbReference type="GeneID" id="15807728"/>
<protein>
    <submittedName>
        <fullName evidence="9">Uncharacterized protein</fullName>
    </submittedName>
</protein>
<evidence type="ECO:0000256" key="5">
    <source>
        <dbReference type="ARBA" id="ARBA00022692"/>
    </source>
</evidence>
<dbReference type="STRING" id="1537102.L1LGB4"/>
<keyword evidence="7 8" id="KW-0472">Membrane</keyword>
<dbReference type="PANTHER" id="PTHR12982">
    <property type="entry name" value="PHOSPHATIDYLINOSITOL GLYCAN, CLASS C"/>
    <property type="match status" value="1"/>
</dbReference>
<evidence type="ECO:0000256" key="1">
    <source>
        <dbReference type="ARBA" id="ARBA00004141"/>
    </source>
</evidence>
<dbReference type="KEGG" id="beq:BEWA_043210"/>
<comment type="pathway">
    <text evidence="2">Glycolipid biosynthesis; glycosylphosphatidylinositol-anchor biosynthesis.</text>
</comment>
<evidence type="ECO:0000256" key="3">
    <source>
        <dbReference type="ARBA" id="ARBA00008321"/>
    </source>
</evidence>
<dbReference type="OrthoDB" id="417678at2759"/>
<dbReference type="GO" id="GO:0006506">
    <property type="term" value="P:GPI anchor biosynthetic process"/>
    <property type="evidence" value="ECO:0007669"/>
    <property type="project" value="UniProtKB-UniPathway"/>
</dbReference>
<dbReference type="Proteomes" id="UP000031512">
    <property type="component" value="Unassembled WGS sequence"/>
</dbReference>
<dbReference type="VEuPathDB" id="PiroplasmaDB:BEWA_043210"/>
<dbReference type="InterPro" id="IPR009450">
    <property type="entry name" value="Plno_GlcNAc_GPI2"/>
</dbReference>
<evidence type="ECO:0000313" key="10">
    <source>
        <dbReference type="Proteomes" id="UP000031512"/>
    </source>
</evidence>
<keyword evidence="10" id="KW-1185">Reference proteome</keyword>
<keyword evidence="4" id="KW-0337">GPI-anchor biosynthesis</keyword>
<evidence type="ECO:0000256" key="4">
    <source>
        <dbReference type="ARBA" id="ARBA00022502"/>
    </source>
</evidence>
<proteinExistence type="inferred from homology"/>
<comment type="caution">
    <text evidence="9">The sequence shown here is derived from an EMBL/GenBank/DDBJ whole genome shotgun (WGS) entry which is preliminary data.</text>
</comment>
<keyword evidence="5 8" id="KW-0812">Transmembrane</keyword>
<name>L1LGB4_THEEQ</name>